<dbReference type="PANTHER" id="PTHR18640">
    <property type="entry name" value="SOLUTE CARRIER FAMILY 10 MEMBER 7"/>
    <property type="match status" value="1"/>
</dbReference>
<feature type="transmembrane region" description="Helical" evidence="1">
    <location>
        <begin position="299"/>
        <end position="320"/>
    </location>
</feature>
<name>A0A4R4K8R4_9BACT</name>
<protein>
    <submittedName>
        <fullName evidence="2">Bile acid:sodium symporter</fullName>
    </submittedName>
</protein>
<dbReference type="AlphaFoldDB" id="A0A4R4K8R4"/>
<dbReference type="InterPro" id="IPR016833">
    <property type="entry name" value="Put_Na-Bile_cotransptr"/>
</dbReference>
<organism evidence="2 3">
    <name type="scientific">Arundinibacter roseus</name>
    <dbReference type="NCBI Taxonomy" id="2070510"/>
    <lineage>
        <taxon>Bacteria</taxon>
        <taxon>Pseudomonadati</taxon>
        <taxon>Bacteroidota</taxon>
        <taxon>Cytophagia</taxon>
        <taxon>Cytophagales</taxon>
        <taxon>Spirosomataceae</taxon>
        <taxon>Arundinibacter</taxon>
    </lineage>
</organism>
<dbReference type="OrthoDB" id="9792271at2"/>
<evidence type="ECO:0000313" key="3">
    <source>
        <dbReference type="Proteomes" id="UP000295706"/>
    </source>
</evidence>
<reference evidence="2 3" key="1">
    <citation type="submission" date="2019-02" db="EMBL/GenBank/DDBJ databases">
        <title>Arundinibacter roseus gen. nov., sp. nov., a new member of the family Cytophagaceae.</title>
        <authorList>
            <person name="Szuroczki S."/>
            <person name="Khayer B."/>
            <person name="Sproer C."/>
            <person name="Toumi M."/>
            <person name="Szabo A."/>
            <person name="Felfoldi T."/>
            <person name="Schumann P."/>
            <person name="Toth E."/>
        </authorList>
    </citation>
    <scope>NUCLEOTIDE SEQUENCE [LARGE SCALE GENOMIC DNA]</scope>
    <source>
        <strain evidence="2 3">DMA-k-7a</strain>
    </source>
</reference>
<feature type="transmembrane region" description="Helical" evidence="1">
    <location>
        <begin position="180"/>
        <end position="199"/>
    </location>
</feature>
<dbReference type="RefSeq" id="WP_132118532.1">
    <property type="nucleotide sequence ID" value="NZ_SMJU01000008.1"/>
</dbReference>
<keyword evidence="3" id="KW-1185">Reference proteome</keyword>
<accession>A0A4R4K8R4</accession>
<dbReference type="EMBL" id="SMJU01000008">
    <property type="protein sequence ID" value="TDB63980.1"/>
    <property type="molecule type" value="Genomic_DNA"/>
</dbReference>
<evidence type="ECO:0000256" key="1">
    <source>
        <dbReference type="SAM" id="Phobius"/>
    </source>
</evidence>
<feature type="transmembrane region" description="Helical" evidence="1">
    <location>
        <begin position="247"/>
        <end position="268"/>
    </location>
</feature>
<feature type="transmembrane region" description="Helical" evidence="1">
    <location>
        <begin position="53"/>
        <end position="71"/>
    </location>
</feature>
<dbReference type="PANTHER" id="PTHR18640:SF5">
    <property type="entry name" value="SODIUM_BILE ACID COTRANSPORTER 7"/>
    <property type="match status" value="1"/>
</dbReference>
<proteinExistence type="predicted"/>
<keyword evidence="1" id="KW-1133">Transmembrane helix</keyword>
<sequence>MTPLSNFSFGSFGARARRAGLDGFLLALFGALFLAYLWPYPGSSEAPFQLAKLANYGVSIIFFFYGLKLNPAQLRTGLSNIRLHLLIHVSTFILFPILILGIKPFFQSPDNQTLWLGLFFLAALPSTVSSSVVMVSLAKGNLPAAIFNASISSLIGVFITPLWFGLVMDTTAIDFELSGVIIKLIIQVVLPVVLGLLLHRKLGAWAEKYRTQLRYFDQSIIILIVYTAFCESFAANMFDAIEWKDLFLLSIGTVALFFLVYGLILFICRALSFSREDTITALFCGSKKSLVQGAVMSKILFAGLASSGLILLPIMIYHAFQLLIVSSLAQRYSRNSP</sequence>
<comment type="caution">
    <text evidence="2">The sequence shown here is derived from an EMBL/GenBank/DDBJ whole genome shotgun (WGS) entry which is preliminary data.</text>
</comment>
<feature type="transmembrane region" description="Helical" evidence="1">
    <location>
        <begin position="114"/>
        <end position="138"/>
    </location>
</feature>
<dbReference type="Pfam" id="PF13593">
    <property type="entry name" value="SBF_like"/>
    <property type="match status" value="1"/>
</dbReference>
<feature type="transmembrane region" description="Helical" evidence="1">
    <location>
        <begin position="21"/>
        <end position="41"/>
    </location>
</feature>
<keyword evidence="1" id="KW-0472">Membrane</keyword>
<evidence type="ECO:0000313" key="2">
    <source>
        <dbReference type="EMBL" id="TDB63980.1"/>
    </source>
</evidence>
<dbReference type="GO" id="GO:0005886">
    <property type="term" value="C:plasma membrane"/>
    <property type="evidence" value="ECO:0007669"/>
    <property type="project" value="TreeGrafter"/>
</dbReference>
<dbReference type="PIRSF" id="PIRSF026166">
    <property type="entry name" value="UCP026166"/>
    <property type="match status" value="1"/>
</dbReference>
<dbReference type="Proteomes" id="UP000295706">
    <property type="component" value="Unassembled WGS sequence"/>
</dbReference>
<feature type="transmembrane region" description="Helical" evidence="1">
    <location>
        <begin position="83"/>
        <end position="102"/>
    </location>
</feature>
<keyword evidence="1" id="KW-0812">Transmembrane</keyword>
<dbReference type="Gene3D" id="1.20.1530.20">
    <property type="match status" value="1"/>
</dbReference>
<dbReference type="InterPro" id="IPR038770">
    <property type="entry name" value="Na+/solute_symporter_sf"/>
</dbReference>
<feature type="transmembrane region" description="Helical" evidence="1">
    <location>
        <begin position="220"/>
        <end position="241"/>
    </location>
</feature>
<feature type="transmembrane region" description="Helical" evidence="1">
    <location>
        <begin position="145"/>
        <end position="168"/>
    </location>
</feature>
<gene>
    <name evidence="2" type="ORF">EZE20_13625</name>
</gene>